<feature type="transmembrane region" description="Helical" evidence="1">
    <location>
        <begin position="512"/>
        <end position="536"/>
    </location>
</feature>
<keyword evidence="1" id="KW-1133">Transmembrane helix</keyword>
<dbReference type="SUPFAM" id="SSF48726">
    <property type="entry name" value="Immunoglobulin"/>
    <property type="match status" value="1"/>
</dbReference>
<organism evidence="4 5">
    <name type="scientific">Trichobilharzia regenti</name>
    <name type="common">Nasal bird schistosome</name>
    <dbReference type="NCBI Taxonomy" id="157069"/>
    <lineage>
        <taxon>Eukaryota</taxon>
        <taxon>Metazoa</taxon>
        <taxon>Spiralia</taxon>
        <taxon>Lophotrochozoa</taxon>
        <taxon>Platyhelminthes</taxon>
        <taxon>Trematoda</taxon>
        <taxon>Digenea</taxon>
        <taxon>Strigeidida</taxon>
        <taxon>Schistosomatoidea</taxon>
        <taxon>Schistosomatidae</taxon>
        <taxon>Trichobilharzia</taxon>
    </lineage>
</organism>
<keyword evidence="2" id="KW-0732">Signal</keyword>
<dbReference type="InterPro" id="IPR007110">
    <property type="entry name" value="Ig-like_dom"/>
</dbReference>
<dbReference type="InterPro" id="IPR036179">
    <property type="entry name" value="Ig-like_dom_sf"/>
</dbReference>
<accession>A0AA85JHC0</accession>
<dbReference type="PROSITE" id="PS50835">
    <property type="entry name" value="IG_LIKE"/>
    <property type="match status" value="1"/>
</dbReference>
<evidence type="ECO:0000256" key="1">
    <source>
        <dbReference type="SAM" id="Phobius"/>
    </source>
</evidence>
<proteinExistence type="predicted"/>
<keyword evidence="1" id="KW-0812">Transmembrane</keyword>
<keyword evidence="4" id="KW-1185">Reference proteome</keyword>
<reference evidence="5" key="2">
    <citation type="submission" date="2023-11" db="UniProtKB">
        <authorList>
            <consortium name="WormBaseParasite"/>
        </authorList>
    </citation>
    <scope>IDENTIFICATION</scope>
</reference>
<evidence type="ECO:0000313" key="4">
    <source>
        <dbReference type="Proteomes" id="UP000050795"/>
    </source>
</evidence>
<feature type="chain" id="PRO_5041736897" description="Ig-like domain-containing protein" evidence="2">
    <location>
        <begin position="30"/>
        <end position="572"/>
    </location>
</feature>
<name>A0AA85JHC0_TRIRE</name>
<dbReference type="Proteomes" id="UP000050795">
    <property type="component" value="Unassembled WGS sequence"/>
</dbReference>
<sequence>MKLIHFIPPKSLIVLLLLLFLVYLLKIQCELNTCTGDKNVSYYAEPEKCYPTQSDLAQQRHIVKLIQRDQYTSLELVCHICPDENISNFQWFRIPRHKYDKSIFKLSTEIFYNSKWILDESLFEPVNSVLQTNNPCTINTTNELVFTQFNPSSDSGTYVCRSLNETNHPLNFIWYHIDYINAYEEVSHQMDIPPVIRQMDKSVNSYHDLEQLQKQVEDEINLSDDFHDQQFNLLHITSKSFNNLTHEEECGPVVIRQNRVCYINIPRRLTDDISIYTEEIQLLYLVLLNAFSEFGQFYDDKEQLPIWPLLEKSAKNSAIVLGFKLFMDENNLFIPCQYNFFKQLPNLEGKFKPLNIFNLHITITYDISCGESNAIEMVNLALQRDISKMKLNILGYSDIRFMKLEKLSIEHEGYLKLDCRITDAYVCDYNYYPIIWRTKNQTFYRRTILHERIYMNEACELIILDVRLNDSDVYSCYTRDMRQPTKWHPQPKLSYALKIQKSHYKWPGENDILIGLIFLIIWSIFIIIIWLILMIYNLHITHESKIVANERMRNIERLERIKKGRFKNYSSI</sequence>
<dbReference type="WBParaSite" id="TREG1_35760.1">
    <property type="protein sequence ID" value="TREG1_35760.1"/>
    <property type="gene ID" value="TREG1_35760"/>
</dbReference>
<feature type="domain" description="Ig-like" evidence="3">
    <location>
        <begin position="51"/>
        <end position="171"/>
    </location>
</feature>
<evidence type="ECO:0000259" key="3">
    <source>
        <dbReference type="PROSITE" id="PS50835"/>
    </source>
</evidence>
<evidence type="ECO:0000256" key="2">
    <source>
        <dbReference type="SAM" id="SignalP"/>
    </source>
</evidence>
<reference evidence="4" key="1">
    <citation type="submission" date="2022-06" db="EMBL/GenBank/DDBJ databases">
        <authorList>
            <person name="Berger JAMES D."/>
            <person name="Berger JAMES D."/>
        </authorList>
    </citation>
    <scope>NUCLEOTIDE SEQUENCE [LARGE SCALE GENOMIC DNA]</scope>
</reference>
<keyword evidence="1" id="KW-0472">Membrane</keyword>
<protein>
    <recommendedName>
        <fullName evidence="3">Ig-like domain-containing protein</fullName>
    </recommendedName>
</protein>
<evidence type="ECO:0000313" key="5">
    <source>
        <dbReference type="WBParaSite" id="TREG1_35760.1"/>
    </source>
</evidence>
<feature type="signal peptide" evidence="2">
    <location>
        <begin position="1"/>
        <end position="29"/>
    </location>
</feature>
<dbReference type="AlphaFoldDB" id="A0AA85JHC0"/>